<reference evidence="2" key="1">
    <citation type="journal article" date="2020" name="Nature">
        <title>Giant virus diversity and host interactions through global metagenomics.</title>
        <authorList>
            <person name="Schulz F."/>
            <person name="Roux S."/>
            <person name="Paez-Espino D."/>
            <person name="Jungbluth S."/>
            <person name="Walsh D.A."/>
            <person name="Denef V.J."/>
            <person name="McMahon K.D."/>
            <person name="Konstantinidis K.T."/>
            <person name="Eloe-Fadrosh E.A."/>
            <person name="Kyrpides N.C."/>
            <person name="Woyke T."/>
        </authorList>
    </citation>
    <scope>NUCLEOTIDE SEQUENCE</scope>
    <source>
        <strain evidence="2">GVMAG-S-3300013014-113</strain>
    </source>
</reference>
<dbReference type="AlphaFoldDB" id="A0A6C0KQL0"/>
<organism evidence="2">
    <name type="scientific">viral metagenome</name>
    <dbReference type="NCBI Taxonomy" id="1070528"/>
    <lineage>
        <taxon>unclassified sequences</taxon>
        <taxon>metagenomes</taxon>
        <taxon>organismal metagenomes</taxon>
    </lineage>
</organism>
<dbReference type="CDD" id="cd00761">
    <property type="entry name" value="Glyco_tranf_GTA_type"/>
    <property type="match status" value="1"/>
</dbReference>
<dbReference type="InterPro" id="IPR001173">
    <property type="entry name" value="Glyco_trans_2-like"/>
</dbReference>
<proteinExistence type="predicted"/>
<dbReference type="Pfam" id="PF00535">
    <property type="entry name" value="Glycos_transf_2"/>
    <property type="match status" value="1"/>
</dbReference>
<evidence type="ECO:0000259" key="1">
    <source>
        <dbReference type="Pfam" id="PF00535"/>
    </source>
</evidence>
<dbReference type="Gene3D" id="3.90.550.10">
    <property type="entry name" value="Spore Coat Polysaccharide Biosynthesis Protein SpsA, Chain A"/>
    <property type="match status" value="1"/>
</dbReference>
<accession>A0A6C0KQL0</accession>
<protein>
    <recommendedName>
        <fullName evidence="1">Glycosyltransferase 2-like domain-containing protein</fullName>
    </recommendedName>
</protein>
<sequence length="356" mass="41637">MGKKKSGDKKELPFVSICTPTFNRRPFWEYTIKCFMHQNYPKDKMEWIIIDDGTDKIKDLVEGIPQVKYYDYDGKMPLGKKRNIMHDKSKGDIIVYMDDDDYYPPERVSHAVNMLMTHPSALCAGASEIYIWFKHIQKMYQFGPYGPNHATAGTFAFKRELLKDHRYEDHAALAEEKAFLKNYSVPFVQLEPKKTILVFSHIHNTFDKKKLLEQGENDYQKTSPRTVDEFVKDEAMRHFYMEKIDGLLQNYKPGDPSNKPDVLKQIKEIEEERKSMAMQQSGGQGQIVLNQNGQQIVLNNEQIVQIIQKQQEQLQHFAKMLEDKDKIISGLESQLEVYKIMNEKNNSIIQLLQKNQ</sequence>
<evidence type="ECO:0000313" key="2">
    <source>
        <dbReference type="EMBL" id="QHU19563.1"/>
    </source>
</evidence>
<feature type="domain" description="Glycosyltransferase 2-like" evidence="1">
    <location>
        <begin position="16"/>
        <end position="135"/>
    </location>
</feature>
<dbReference type="SUPFAM" id="SSF53448">
    <property type="entry name" value="Nucleotide-diphospho-sugar transferases"/>
    <property type="match status" value="1"/>
</dbReference>
<dbReference type="PANTHER" id="PTHR22916">
    <property type="entry name" value="GLYCOSYLTRANSFERASE"/>
    <property type="match status" value="1"/>
</dbReference>
<dbReference type="InterPro" id="IPR029044">
    <property type="entry name" value="Nucleotide-diphossugar_trans"/>
</dbReference>
<dbReference type="EMBL" id="MN740952">
    <property type="protein sequence ID" value="QHU19563.1"/>
    <property type="molecule type" value="Genomic_DNA"/>
</dbReference>
<name>A0A6C0KQL0_9ZZZZ</name>